<feature type="region of interest" description="Disordered" evidence="1">
    <location>
        <begin position="29"/>
        <end position="48"/>
    </location>
</feature>
<organism evidence="2 3">
    <name type="scientific">Plakobranchus ocellatus</name>
    <dbReference type="NCBI Taxonomy" id="259542"/>
    <lineage>
        <taxon>Eukaryota</taxon>
        <taxon>Metazoa</taxon>
        <taxon>Spiralia</taxon>
        <taxon>Lophotrochozoa</taxon>
        <taxon>Mollusca</taxon>
        <taxon>Gastropoda</taxon>
        <taxon>Heterobranchia</taxon>
        <taxon>Euthyneura</taxon>
        <taxon>Panpulmonata</taxon>
        <taxon>Sacoglossa</taxon>
        <taxon>Placobranchoidea</taxon>
        <taxon>Plakobranchidae</taxon>
        <taxon>Plakobranchus</taxon>
    </lineage>
</organism>
<evidence type="ECO:0000256" key="1">
    <source>
        <dbReference type="SAM" id="MobiDB-lite"/>
    </source>
</evidence>
<evidence type="ECO:0000313" key="3">
    <source>
        <dbReference type="Proteomes" id="UP000735302"/>
    </source>
</evidence>
<dbReference type="AlphaFoldDB" id="A0AAV4DRQ7"/>
<comment type="caution">
    <text evidence="2">The sequence shown here is derived from an EMBL/GenBank/DDBJ whole genome shotgun (WGS) entry which is preliminary data.</text>
</comment>
<reference evidence="2 3" key="1">
    <citation type="journal article" date="2021" name="Elife">
        <title>Chloroplast acquisition without the gene transfer in kleptoplastic sea slugs, Plakobranchus ocellatus.</title>
        <authorList>
            <person name="Maeda T."/>
            <person name="Takahashi S."/>
            <person name="Yoshida T."/>
            <person name="Shimamura S."/>
            <person name="Takaki Y."/>
            <person name="Nagai Y."/>
            <person name="Toyoda A."/>
            <person name="Suzuki Y."/>
            <person name="Arimoto A."/>
            <person name="Ishii H."/>
            <person name="Satoh N."/>
            <person name="Nishiyama T."/>
            <person name="Hasebe M."/>
            <person name="Maruyama T."/>
            <person name="Minagawa J."/>
            <person name="Obokata J."/>
            <person name="Shigenobu S."/>
        </authorList>
    </citation>
    <scope>NUCLEOTIDE SEQUENCE [LARGE SCALE GENOMIC DNA]</scope>
</reference>
<evidence type="ECO:0000313" key="2">
    <source>
        <dbReference type="EMBL" id="GFO46806.1"/>
    </source>
</evidence>
<accession>A0AAV4DRQ7</accession>
<dbReference type="Proteomes" id="UP000735302">
    <property type="component" value="Unassembled WGS sequence"/>
</dbReference>
<proteinExistence type="predicted"/>
<dbReference type="EMBL" id="BLXT01008222">
    <property type="protein sequence ID" value="GFO46806.1"/>
    <property type="molecule type" value="Genomic_DNA"/>
</dbReference>
<keyword evidence="3" id="KW-1185">Reference proteome</keyword>
<protein>
    <submittedName>
        <fullName evidence="2">Uncharacterized protein</fullName>
    </submittedName>
</protein>
<sequence length="144" mass="15506">MKNGSAFLLMATEAAPRAASVEGFFATSGCGEGSERSTPPPIRVAPNGKQGAHTVWVALSIIPSTGGLWWIEIEDSMRRSGLTVAQERKWGDRKDTEHGGCVYGAAWKYSQGSKEAAEIGTRCSCKPANILCKGITDDDKRRIF</sequence>
<gene>
    <name evidence="2" type="ORF">PoB_007331100</name>
</gene>
<name>A0AAV4DRQ7_9GAST</name>